<comment type="caution">
    <text evidence="5">The sequence shown here is derived from an EMBL/GenBank/DDBJ whole genome shotgun (WGS) entry which is preliminary data.</text>
</comment>
<keyword evidence="6" id="KW-1185">Reference proteome</keyword>
<dbReference type="InterPro" id="IPR020825">
    <property type="entry name" value="Phe-tRNA_synthase-like_B3/B4"/>
</dbReference>
<evidence type="ECO:0000313" key="5">
    <source>
        <dbReference type="EMBL" id="KAL1501970.1"/>
    </source>
</evidence>
<dbReference type="SUPFAM" id="SSF52047">
    <property type="entry name" value="RNI-like"/>
    <property type="match status" value="1"/>
</dbReference>
<organism evidence="5 6">
    <name type="scientific">Hypothenemus hampei</name>
    <name type="common">Coffee berry borer</name>
    <dbReference type="NCBI Taxonomy" id="57062"/>
    <lineage>
        <taxon>Eukaryota</taxon>
        <taxon>Metazoa</taxon>
        <taxon>Ecdysozoa</taxon>
        <taxon>Arthropoda</taxon>
        <taxon>Hexapoda</taxon>
        <taxon>Insecta</taxon>
        <taxon>Pterygota</taxon>
        <taxon>Neoptera</taxon>
        <taxon>Endopterygota</taxon>
        <taxon>Coleoptera</taxon>
        <taxon>Polyphaga</taxon>
        <taxon>Cucujiformia</taxon>
        <taxon>Curculionidae</taxon>
        <taxon>Scolytinae</taxon>
        <taxon>Hypothenemus</taxon>
    </lineage>
</organism>
<dbReference type="InterPro" id="IPR001611">
    <property type="entry name" value="Leu-rich_rpt"/>
</dbReference>
<dbReference type="AlphaFoldDB" id="A0ABD1ETA4"/>
<dbReference type="InterPro" id="IPR003591">
    <property type="entry name" value="Leu-rich_rpt_typical-subtyp"/>
</dbReference>
<name>A0ABD1ETA4_HYPHA</name>
<dbReference type="SMART" id="SM00873">
    <property type="entry name" value="B3_4"/>
    <property type="match status" value="1"/>
</dbReference>
<dbReference type="SMART" id="SM00364">
    <property type="entry name" value="LRR_BAC"/>
    <property type="match status" value="4"/>
</dbReference>
<dbReference type="Pfam" id="PF13855">
    <property type="entry name" value="LRR_8"/>
    <property type="match status" value="2"/>
</dbReference>
<accession>A0ABD1ETA4</accession>
<dbReference type="InterPro" id="IPR032675">
    <property type="entry name" value="LRR_dom_sf"/>
</dbReference>
<evidence type="ECO:0000259" key="4">
    <source>
        <dbReference type="SMART" id="SM00873"/>
    </source>
</evidence>
<reference evidence="5 6" key="1">
    <citation type="submission" date="2024-05" db="EMBL/GenBank/DDBJ databases">
        <title>Genetic variation in Jamaican populations of the coffee berry borer (Hypothenemus hampei).</title>
        <authorList>
            <person name="Errbii M."/>
            <person name="Myrie A."/>
        </authorList>
    </citation>
    <scope>NUCLEOTIDE SEQUENCE [LARGE SCALE GENOMIC DNA]</scope>
    <source>
        <strain evidence="5">JA-Hopewell-2020-01-JO</strain>
        <tissue evidence="5">Whole body</tissue>
    </source>
</reference>
<gene>
    <name evidence="5" type="ORF">ABEB36_007189</name>
</gene>
<keyword evidence="1" id="KW-0433">Leucine-rich repeat</keyword>
<sequence length="515" mass="58595">MWPEIETVKNEKRRELVLSGMEISERIKKTGLDPDLFTLTDLNYFSLTETCLQDIGSDISELLNLQTLILHSNRLETFNDAITRLPKLKILDVSSNFIKTLPESIASLSQIVSLNFSNNQLDSFPNLIDTSKLCVLDLSENRLTTFPDIISPKLTCLSELKLQRNNIEVIPNSITQLPALKTLNLNDNKIKTLPGELADCHKLKEVNLQGNPINDKRLFKLINQCRTKQILDYVKQNCPKTTNNINESSKKGKSKKNSEKDLESSQSEDNLVEYKYKISIKPSDESFKVVVDNSTKSIREHIVCCLINNINFTEETCKSFIKLQNKLHDGICNKRNSATIATHDFKKLESSMVKYTTFPPDKLIIKPLNHPNEITGAQLFTKLQIEANNLRKLKKKTTYSGIHKYLYLIEGKPVYPCLINEKQVVISFPPITNSDVTKIESSTTKIFVEVTSSLSQFACKNAMGELLKEMISLLETDLEVQQVRILNEEDQLKVIFPAKNDLIFDKNLAINVIRI</sequence>
<dbReference type="EMBL" id="JBDJPC010000005">
    <property type="protein sequence ID" value="KAL1501970.1"/>
    <property type="molecule type" value="Genomic_DNA"/>
</dbReference>
<feature type="domain" description="B3/B4 tRNA-binding" evidence="4">
    <location>
        <begin position="298"/>
        <end position="475"/>
    </location>
</feature>
<feature type="region of interest" description="Disordered" evidence="3">
    <location>
        <begin position="242"/>
        <end position="266"/>
    </location>
</feature>
<dbReference type="PANTHER" id="PTHR10947:SF3">
    <property type="entry name" value="LEUCINE-RICH REPEAT-CONTAINING PROTEIN 47"/>
    <property type="match status" value="1"/>
</dbReference>
<dbReference type="PROSITE" id="PS51450">
    <property type="entry name" value="LRR"/>
    <property type="match status" value="3"/>
</dbReference>
<dbReference type="InterPro" id="IPR005146">
    <property type="entry name" value="B3/B4_tRNA-bd"/>
</dbReference>
<evidence type="ECO:0000256" key="2">
    <source>
        <dbReference type="ARBA" id="ARBA00022737"/>
    </source>
</evidence>
<protein>
    <recommendedName>
        <fullName evidence="4">B3/B4 tRNA-binding domain-containing protein</fullName>
    </recommendedName>
</protein>
<keyword evidence="2" id="KW-0677">Repeat</keyword>
<proteinExistence type="predicted"/>
<dbReference type="Gene3D" id="3.80.10.10">
    <property type="entry name" value="Ribonuclease Inhibitor"/>
    <property type="match status" value="2"/>
</dbReference>
<dbReference type="Proteomes" id="UP001566132">
    <property type="component" value="Unassembled WGS sequence"/>
</dbReference>
<evidence type="ECO:0000256" key="3">
    <source>
        <dbReference type="SAM" id="MobiDB-lite"/>
    </source>
</evidence>
<dbReference type="InterPro" id="IPR045060">
    <property type="entry name" value="Phe-tRNA-ligase_IIc_bsu"/>
</dbReference>
<dbReference type="SMART" id="SM00369">
    <property type="entry name" value="LRR_TYP"/>
    <property type="match status" value="6"/>
</dbReference>
<evidence type="ECO:0000256" key="1">
    <source>
        <dbReference type="ARBA" id="ARBA00022614"/>
    </source>
</evidence>
<evidence type="ECO:0000313" key="6">
    <source>
        <dbReference type="Proteomes" id="UP001566132"/>
    </source>
</evidence>
<dbReference type="Gene3D" id="3.50.40.10">
    <property type="entry name" value="Phenylalanyl-trna Synthetase, Chain B, domain 3"/>
    <property type="match status" value="1"/>
</dbReference>
<dbReference type="PANTHER" id="PTHR10947">
    <property type="entry name" value="PHENYLALANYL-TRNA SYNTHETASE BETA CHAIN AND LEUCINE-RICH REPEAT-CONTAINING PROTEIN 47"/>
    <property type="match status" value="1"/>
</dbReference>